<dbReference type="GO" id="GO:0005524">
    <property type="term" value="F:ATP binding"/>
    <property type="evidence" value="ECO:0007669"/>
    <property type="project" value="InterPro"/>
</dbReference>
<comment type="caution">
    <text evidence="5">The sequence shown here is derived from an EMBL/GenBank/DDBJ whole genome shotgun (WGS) entry which is preliminary data.</text>
</comment>
<evidence type="ECO:0000256" key="1">
    <source>
        <dbReference type="ARBA" id="ARBA00023054"/>
    </source>
</evidence>
<dbReference type="GO" id="GO:0003777">
    <property type="term" value="F:microtubule motor activity"/>
    <property type="evidence" value="ECO:0007669"/>
    <property type="project" value="InterPro"/>
</dbReference>
<dbReference type="GO" id="GO:0051015">
    <property type="term" value="F:actin filament binding"/>
    <property type="evidence" value="ECO:0007669"/>
    <property type="project" value="TreeGrafter"/>
</dbReference>
<evidence type="ECO:0000256" key="2">
    <source>
        <dbReference type="SAM" id="Coils"/>
    </source>
</evidence>
<dbReference type="SMART" id="SM00129">
    <property type="entry name" value="KISc"/>
    <property type="match status" value="1"/>
</dbReference>
<organism evidence="5 6">
    <name type="scientific">Pythium oligandrum</name>
    <name type="common">Mycoparasitic fungus</name>
    <dbReference type="NCBI Taxonomy" id="41045"/>
    <lineage>
        <taxon>Eukaryota</taxon>
        <taxon>Sar</taxon>
        <taxon>Stramenopiles</taxon>
        <taxon>Oomycota</taxon>
        <taxon>Peronosporomycetes</taxon>
        <taxon>Pythiales</taxon>
        <taxon>Pythiaceae</taxon>
        <taxon>Pythium</taxon>
    </lineage>
</organism>
<evidence type="ECO:0000313" key="6">
    <source>
        <dbReference type="Proteomes" id="UP000794436"/>
    </source>
</evidence>
<feature type="compositionally biased region" description="Basic and acidic residues" evidence="3">
    <location>
        <begin position="344"/>
        <end position="353"/>
    </location>
</feature>
<dbReference type="SUPFAM" id="SSF52540">
    <property type="entry name" value="P-loop containing nucleoside triphosphate hydrolases"/>
    <property type="match status" value="1"/>
</dbReference>
<proteinExistence type="predicted"/>
<dbReference type="Proteomes" id="UP000794436">
    <property type="component" value="Unassembled WGS sequence"/>
</dbReference>
<feature type="coiled-coil region" evidence="2">
    <location>
        <begin position="754"/>
        <end position="851"/>
    </location>
</feature>
<dbReference type="InterPro" id="IPR001752">
    <property type="entry name" value="Kinesin_motor_dom"/>
</dbReference>
<dbReference type="PANTHER" id="PTHR45615">
    <property type="entry name" value="MYOSIN HEAVY CHAIN, NON-MUSCLE"/>
    <property type="match status" value="1"/>
</dbReference>
<protein>
    <recommendedName>
        <fullName evidence="4">Kinesin motor domain-containing protein</fullName>
    </recommendedName>
</protein>
<accession>A0A8K1FET4</accession>
<feature type="coiled-coil region" evidence="2">
    <location>
        <begin position="508"/>
        <end position="556"/>
    </location>
</feature>
<feature type="region of interest" description="Disordered" evidence="3">
    <location>
        <begin position="908"/>
        <end position="930"/>
    </location>
</feature>
<evidence type="ECO:0000259" key="4">
    <source>
        <dbReference type="SMART" id="SM00129"/>
    </source>
</evidence>
<dbReference type="GO" id="GO:0005737">
    <property type="term" value="C:cytoplasm"/>
    <property type="evidence" value="ECO:0007669"/>
    <property type="project" value="TreeGrafter"/>
</dbReference>
<feature type="region of interest" description="Disordered" evidence="3">
    <location>
        <begin position="334"/>
        <end position="403"/>
    </location>
</feature>
<dbReference type="Pfam" id="PF00225">
    <property type="entry name" value="Kinesin"/>
    <property type="match status" value="1"/>
</dbReference>
<dbReference type="GO" id="GO:0008017">
    <property type="term" value="F:microtubule binding"/>
    <property type="evidence" value="ECO:0007669"/>
    <property type="project" value="InterPro"/>
</dbReference>
<feature type="compositionally biased region" description="Polar residues" evidence="3">
    <location>
        <begin position="380"/>
        <end position="396"/>
    </location>
</feature>
<dbReference type="GO" id="GO:0016460">
    <property type="term" value="C:myosin II complex"/>
    <property type="evidence" value="ECO:0007669"/>
    <property type="project" value="TreeGrafter"/>
</dbReference>
<gene>
    <name evidence="5" type="ORF">Poli38472_002897</name>
</gene>
<dbReference type="AlphaFoldDB" id="A0A8K1FET4"/>
<feature type="compositionally biased region" description="Low complexity" evidence="3">
    <location>
        <begin position="355"/>
        <end position="370"/>
    </location>
</feature>
<feature type="coiled-coil region" evidence="2">
    <location>
        <begin position="701"/>
        <end position="728"/>
    </location>
</feature>
<dbReference type="OrthoDB" id="123929at2759"/>
<dbReference type="InterPro" id="IPR027417">
    <property type="entry name" value="P-loop_NTPase"/>
</dbReference>
<feature type="coiled-coil region" evidence="2">
    <location>
        <begin position="956"/>
        <end position="1004"/>
    </location>
</feature>
<sequence>MERAHVLVRLRDAGEAYEAGVGSSAASQGVDGVCRTSATTVRLEHSDMSPGVASISFEQVFDTQHSNADVFQQSLVDRVNRVLEGHAMTLVATGAAQSGKSFALHGDEQYAIPGLMQLTIEHVFRQLEMQRDDGMEVFQVLLACVSTAQGRLIDAFAASPSAYEDTDSELLSYAVLVKSSAEALSVYHQAREIWKEPEHAASDVVCALFVEKMGGKNKCGHRGRFLCIDIHGSSIIEPTIAANVFDTVPSHIKSAPSTPTKTALFADTHFPINKTLARYFGAYLGNSSSTYLLVTILKPAAYQQQAIQALLYACKAKDIRNTSPVKIIEEITSARSSSSLPRRPRIESVDKDIASIPPSSPVSSTSSESSGGREKHRTFPSRNQTDNPREQSPSISEKTRSQRLRDAYAIAKAATSVQVTSEDNQTPTRQHRNVLRATDSMQQLHATADALLNGSVQQDLTTMSLLDKLGLIQTQFQELEKSVEHESSVKKKCVERISKLSQTMSFQMVEHEKQIKSLEDDKRDLQKRLIEMQGKYDSADETLTMLQKEVENLKLRTQVPVIDTELASNSPTKQNERVLLQQFSIRLEAAMQEAKSVVDHKDRVIFDLEAQLQQIRRANEDLETYFLTEKARLEGEKDQVVKELRKCESELTQEKERVSLLQKEHAKDQATWSSELSEVRAELKRTSQKLAEQDRGSSTQVDQITNELQQVREQLEEATRKSVAMEAALASTDHREREVERELETLQVMAAKDKKKLEKKIKALLIDRKQQKGETSTQLLAAQEEESQLRQELERVKQELQVAVVRATGAEGTLKRLAEAAEENARLKREVETLLRRIDSIESEKDVLRERSSCSEQSLARQLVEREVHITAEYERRMREMMERHSNEVLERDLELRHAHEQIERLQAQRNAAPLNVSSSSSASYSKLEPAQRSLDKLDAILDGSGSGHKSKSKSLRRLEKRCVKQEDKITALERKIEELTHALAIANEQETLAKEAMEDEERRKLRREDDQDALLRQVNQLKQENWTLSLALQVTERQKVGTNPLIV</sequence>
<dbReference type="PANTHER" id="PTHR45615:SF40">
    <property type="entry name" value="MYOSIN HEAVY CHAIN, NON-MUSCLE"/>
    <property type="match status" value="1"/>
</dbReference>
<dbReference type="InterPro" id="IPR036961">
    <property type="entry name" value="Kinesin_motor_dom_sf"/>
</dbReference>
<keyword evidence="1 2" id="KW-0175">Coiled coil</keyword>
<feature type="coiled-coil region" evidence="2">
    <location>
        <begin position="605"/>
        <end position="664"/>
    </location>
</feature>
<evidence type="ECO:0000256" key="3">
    <source>
        <dbReference type="SAM" id="MobiDB-lite"/>
    </source>
</evidence>
<name>A0A8K1FET4_PYTOL</name>
<dbReference type="Gene3D" id="3.40.850.10">
    <property type="entry name" value="Kinesin motor domain"/>
    <property type="match status" value="1"/>
</dbReference>
<reference evidence="5" key="1">
    <citation type="submission" date="2019-03" db="EMBL/GenBank/DDBJ databases">
        <title>Long read genome sequence of the mycoparasitic Pythium oligandrum ATCC 38472 isolated from sugarbeet rhizosphere.</title>
        <authorList>
            <person name="Gaulin E."/>
        </authorList>
    </citation>
    <scope>NUCLEOTIDE SEQUENCE</scope>
    <source>
        <strain evidence="5">ATCC 38472_TT</strain>
    </source>
</reference>
<feature type="domain" description="Kinesin motor" evidence="4">
    <location>
        <begin position="1"/>
        <end position="327"/>
    </location>
</feature>
<keyword evidence="6" id="KW-1185">Reference proteome</keyword>
<dbReference type="GO" id="GO:0007018">
    <property type="term" value="P:microtubule-based movement"/>
    <property type="evidence" value="ECO:0007669"/>
    <property type="project" value="InterPro"/>
</dbReference>
<evidence type="ECO:0000313" key="5">
    <source>
        <dbReference type="EMBL" id="TMW56972.1"/>
    </source>
</evidence>
<dbReference type="GO" id="GO:0000146">
    <property type="term" value="F:microfilament motor activity"/>
    <property type="evidence" value="ECO:0007669"/>
    <property type="project" value="TreeGrafter"/>
</dbReference>
<dbReference type="EMBL" id="SPLM01000144">
    <property type="protein sequence ID" value="TMW56972.1"/>
    <property type="molecule type" value="Genomic_DNA"/>
</dbReference>
<dbReference type="GO" id="GO:0032982">
    <property type="term" value="C:myosin filament"/>
    <property type="evidence" value="ECO:0007669"/>
    <property type="project" value="TreeGrafter"/>
</dbReference>